<evidence type="ECO:0000313" key="2">
    <source>
        <dbReference type="EMBL" id="OTF85508.1"/>
    </source>
</evidence>
<dbReference type="GO" id="GO:0016874">
    <property type="term" value="F:ligase activity"/>
    <property type="evidence" value="ECO:0007669"/>
    <property type="project" value="UniProtKB-KW"/>
</dbReference>
<keyword evidence="2" id="KW-0436">Ligase</keyword>
<dbReference type="AlphaFoldDB" id="A0A251RM18"/>
<dbReference type="STRING" id="4232.A0A251RM18"/>
<evidence type="ECO:0000313" key="3">
    <source>
        <dbReference type="Proteomes" id="UP000215914"/>
    </source>
</evidence>
<reference evidence="1" key="3">
    <citation type="submission" date="2020-06" db="EMBL/GenBank/DDBJ databases">
        <title>Helianthus annuus Genome sequencing and assembly Release 2.</title>
        <authorList>
            <person name="Gouzy J."/>
            <person name="Langlade N."/>
            <person name="Munos S."/>
        </authorList>
    </citation>
    <scope>NUCLEOTIDE SEQUENCE</scope>
    <source>
        <tissue evidence="1">Leaves</tissue>
    </source>
</reference>
<gene>
    <name evidence="2" type="ORF">HannXRQ_Chr17g0540711</name>
    <name evidence="1" type="ORF">HanXRQr2_Chr17g0788851</name>
</gene>
<name>A0A251RM18_HELAN</name>
<proteinExistence type="predicted"/>
<accession>A0A251RM18</accession>
<reference evidence="1 3" key="1">
    <citation type="journal article" date="2017" name="Nature">
        <title>The sunflower genome provides insights into oil metabolism, flowering and Asterid evolution.</title>
        <authorList>
            <person name="Badouin H."/>
            <person name="Gouzy J."/>
            <person name="Grassa C.J."/>
            <person name="Murat F."/>
            <person name="Staton S.E."/>
            <person name="Cottret L."/>
            <person name="Lelandais-Briere C."/>
            <person name="Owens G.L."/>
            <person name="Carrere S."/>
            <person name="Mayjonade B."/>
            <person name="Legrand L."/>
            <person name="Gill N."/>
            <person name="Kane N.C."/>
            <person name="Bowers J.E."/>
            <person name="Hubner S."/>
            <person name="Bellec A."/>
            <person name="Berard A."/>
            <person name="Berges H."/>
            <person name="Blanchet N."/>
            <person name="Boniface M.C."/>
            <person name="Brunel D."/>
            <person name="Catrice O."/>
            <person name="Chaidir N."/>
            <person name="Claudel C."/>
            <person name="Donnadieu C."/>
            <person name="Faraut T."/>
            <person name="Fievet G."/>
            <person name="Helmstetter N."/>
            <person name="King M."/>
            <person name="Knapp S.J."/>
            <person name="Lai Z."/>
            <person name="Le Paslier M.C."/>
            <person name="Lippi Y."/>
            <person name="Lorenzon L."/>
            <person name="Mandel J.R."/>
            <person name="Marage G."/>
            <person name="Marchand G."/>
            <person name="Marquand E."/>
            <person name="Bret-Mestries E."/>
            <person name="Morien E."/>
            <person name="Nambeesan S."/>
            <person name="Nguyen T."/>
            <person name="Pegot-Espagnet P."/>
            <person name="Pouilly N."/>
            <person name="Raftis F."/>
            <person name="Sallet E."/>
            <person name="Schiex T."/>
            <person name="Thomas J."/>
            <person name="Vandecasteele C."/>
            <person name="Vares D."/>
            <person name="Vear F."/>
            <person name="Vautrin S."/>
            <person name="Crespi M."/>
            <person name="Mangin B."/>
            <person name="Burke J.M."/>
            <person name="Salse J."/>
            <person name="Munos S."/>
            <person name="Vincourt P."/>
            <person name="Rieseberg L.H."/>
            <person name="Langlade N.B."/>
        </authorList>
    </citation>
    <scope>NUCLEOTIDE SEQUENCE [LARGE SCALE GENOMIC DNA]</scope>
    <source>
        <strain evidence="3">cv. SF193</strain>
        <tissue evidence="1">Leaves</tissue>
    </source>
</reference>
<reference evidence="2" key="2">
    <citation type="submission" date="2017-02" db="EMBL/GenBank/DDBJ databases">
        <title>Sunflower complete genome.</title>
        <authorList>
            <person name="Langlade N."/>
            <person name="Munos S."/>
        </authorList>
    </citation>
    <scope>NUCLEOTIDE SEQUENCE [LARGE SCALE GENOMIC DNA]</scope>
    <source>
        <tissue evidence="2">Leaves</tissue>
    </source>
</reference>
<dbReference type="Gramene" id="mRNA:HanXRQr2_Chr17g0788851">
    <property type="protein sequence ID" value="CDS:HanXRQr2_Chr17g0788851.1"/>
    <property type="gene ID" value="HanXRQr2_Chr17g0788851"/>
</dbReference>
<dbReference type="EMBL" id="MNCJ02000332">
    <property type="protein sequence ID" value="KAF5754226.1"/>
    <property type="molecule type" value="Genomic_DNA"/>
</dbReference>
<keyword evidence="3" id="KW-1185">Reference proteome</keyword>
<dbReference type="Proteomes" id="UP000215914">
    <property type="component" value="Chromosome 17"/>
</dbReference>
<organism evidence="2 3">
    <name type="scientific">Helianthus annuus</name>
    <name type="common">Common sunflower</name>
    <dbReference type="NCBI Taxonomy" id="4232"/>
    <lineage>
        <taxon>Eukaryota</taxon>
        <taxon>Viridiplantae</taxon>
        <taxon>Streptophyta</taxon>
        <taxon>Embryophyta</taxon>
        <taxon>Tracheophyta</taxon>
        <taxon>Spermatophyta</taxon>
        <taxon>Magnoliopsida</taxon>
        <taxon>eudicotyledons</taxon>
        <taxon>Gunneridae</taxon>
        <taxon>Pentapetalae</taxon>
        <taxon>asterids</taxon>
        <taxon>campanulids</taxon>
        <taxon>Asterales</taxon>
        <taxon>Asteraceae</taxon>
        <taxon>Asteroideae</taxon>
        <taxon>Heliantheae alliance</taxon>
        <taxon>Heliantheae</taxon>
        <taxon>Helianthus</taxon>
    </lineage>
</organism>
<evidence type="ECO:0000313" key="1">
    <source>
        <dbReference type="EMBL" id="KAF5754226.1"/>
    </source>
</evidence>
<sequence>MMVTLKCCSHCLKAYVDEKLGYLRFPIRWLSPKCKYYISVPEHKSFLPVGSFMSLQEALLEPNACACG</sequence>
<protein>
    <submittedName>
        <fullName evidence="1 2">E3 ubiquitin ligase RBR family</fullName>
    </submittedName>
</protein>
<dbReference type="EMBL" id="CM007906">
    <property type="protein sequence ID" value="OTF85508.1"/>
    <property type="molecule type" value="Genomic_DNA"/>
</dbReference>
<dbReference type="InParanoid" id="A0A251RM18"/>